<dbReference type="GO" id="GO:0004842">
    <property type="term" value="F:ubiquitin-protein transferase activity"/>
    <property type="evidence" value="ECO:0007669"/>
    <property type="project" value="InterPro"/>
</dbReference>
<dbReference type="HOGENOM" id="CLU_089806_0_0_1"/>
<dbReference type="InterPro" id="IPR031127">
    <property type="entry name" value="E3_UB_ligase_RBR"/>
</dbReference>
<keyword evidence="1" id="KW-0479">Metal-binding</keyword>
<dbReference type="CDD" id="cd22584">
    <property type="entry name" value="Rcat_RBR_unk"/>
    <property type="match status" value="1"/>
</dbReference>
<organism evidence="4">
    <name type="scientific">Albugo laibachii Nc14</name>
    <dbReference type="NCBI Taxonomy" id="890382"/>
    <lineage>
        <taxon>Eukaryota</taxon>
        <taxon>Sar</taxon>
        <taxon>Stramenopiles</taxon>
        <taxon>Oomycota</taxon>
        <taxon>Peronosporomycetes</taxon>
        <taxon>Albuginales</taxon>
        <taxon>Albuginaceae</taxon>
        <taxon>Albugo</taxon>
    </lineage>
</organism>
<evidence type="ECO:0000256" key="3">
    <source>
        <dbReference type="ARBA" id="ARBA00022833"/>
    </source>
</evidence>
<dbReference type="AlphaFoldDB" id="F0W5I7"/>
<dbReference type="GO" id="GO:0008270">
    <property type="term" value="F:zinc ion binding"/>
    <property type="evidence" value="ECO:0007669"/>
    <property type="project" value="UniProtKB-KW"/>
</dbReference>
<reference evidence="4" key="2">
    <citation type="submission" date="2011-02" db="EMBL/GenBank/DDBJ databases">
        <authorList>
            <person name="MacLean D."/>
        </authorList>
    </citation>
    <scope>NUCLEOTIDE SEQUENCE</scope>
</reference>
<dbReference type="EMBL" id="FR824066">
    <property type="protein sequence ID" value="CCA16378.1"/>
    <property type="molecule type" value="Genomic_DNA"/>
</dbReference>
<gene>
    <name evidence="4" type="primary">AlNc14C21G2152</name>
    <name evidence="4" type="ORF">ALNC14_025210</name>
</gene>
<sequence length="247" mass="27429">MNLEAIVNDGVYLHAVNDRTCVVEDDEQVGVGAQDCITLTQVYALEAQRAEVRSIEQRSIDEAIAWSLLSAEIHNLSASKEELINLDQTSNNDMEVEEKAPVACCCCTENLVGANYRALPCGHVFCTKCIQVLCSMAVRNRSLVPAQCCKTEIPIEYVREALSATNFETYERYMADHRTNWIRSDLVSDRDYGALIKGKGWRQCPGCGVGVERDGGCASMRCIYGHVFCYICGQFKCVCQYKAGLHA</sequence>
<keyword evidence="3" id="KW-0862">Zinc</keyword>
<dbReference type="SUPFAM" id="SSF57850">
    <property type="entry name" value="RING/U-box"/>
    <property type="match status" value="2"/>
</dbReference>
<dbReference type="GO" id="GO:0016567">
    <property type="term" value="P:protein ubiquitination"/>
    <property type="evidence" value="ECO:0007669"/>
    <property type="project" value="InterPro"/>
</dbReference>
<name>F0W5I7_9STRA</name>
<accession>F0W5I7</accession>
<evidence type="ECO:0000256" key="2">
    <source>
        <dbReference type="ARBA" id="ARBA00022771"/>
    </source>
</evidence>
<protein>
    <submittedName>
        <fullName evidence="4">Uncharacterized protein AlNc14C21G2152</fullName>
    </submittedName>
</protein>
<proteinExistence type="predicted"/>
<reference evidence="4" key="1">
    <citation type="journal article" date="2011" name="PLoS Biol.">
        <title>Gene gain and loss during evolution of obligate parasitism in the white rust pathogen of Arabidopsis thaliana.</title>
        <authorList>
            <person name="Kemen E."/>
            <person name="Gardiner A."/>
            <person name="Schultz-Larsen T."/>
            <person name="Kemen A.C."/>
            <person name="Balmuth A.L."/>
            <person name="Robert-Seilaniantz A."/>
            <person name="Bailey K."/>
            <person name="Holub E."/>
            <person name="Studholme D.J."/>
            <person name="Maclean D."/>
            <person name="Jones J.D."/>
        </authorList>
    </citation>
    <scope>NUCLEOTIDE SEQUENCE</scope>
</reference>
<evidence type="ECO:0000313" key="4">
    <source>
        <dbReference type="EMBL" id="CCA16378.1"/>
    </source>
</evidence>
<dbReference type="PROSITE" id="PS00518">
    <property type="entry name" value="ZF_RING_1"/>
    <property type="match status" value="1"/>
</dbReference>
<dbReference type="Gene3D" id="1.20.120.1750">
    <property type="match status" value="1"/>
</dbReference>
<keyword evidence="2" id="KW-0863">Zinc-finger</keyword>
<dbReference type="InterPro" id="IPR013083">
    <property type="entry name" value="Znf_RING/FYVE/PHD"/>
</dbReference>
<dbReference type="InterPro" id="IPR017907">
    <property type="entry name" value="Znf_RING_CS"/>
</dbReference>
<dbReference type="Gene3D" id="3.30.40.10">
    <property type="entry name" value="Zinc/RING finger domain, C3HC4 (zinc finger)"/>
    <property type="match status" value="1"/>
</dbReference>
<evidence type="ECO:0000256" key="1">
    <source>
        <dbReference type="ARBA" id="ARBA00022723"/>
    </source>
</evidence>
<dbReference type="PANTHER" id="PTHR11685">
    <property type="entry name" value="RBR FAMILY RING FINGER AND IBR DOMAIN-CONTAINING"/>
    <property type="match status" value="1"/>
</dbReference>